<accession>A0A0D2MWY1</accession>
<sequence length="335" mass="37621">MPPATTTKILTQPAPETVVAPVFNYADEQRAMMAELREYADTLLLPPTDAYRPWEARWLGMADTIPRYMRAAKWNLDDGKKRLKATLEWRREFKPDLIPPDEVRIESETGKIIISGFDKDGRPIIYMRPGRENTETGPRQLRHLVWCLERAKDLMPAGQESLVIIVDYKSTTLRTNPSISVARKVLHILQQHYVETLGRAIVVNLPMLLSFFYKGISPFLDPVTRDKMRFNPDLLELIPAAQLDADFGGEHAFEFEPESYWSEIVAACGITKDGTRIDFPPTASDIAESTSIDGGAVTPSTLSEESRLSHEKTRIEVSAVDAGANELAAVHELTV</sequence>
<dbReference type="GO" id="GO:0008526">
    <property type="term" value="F:phosphatidylinositol transfer activity"/>
    <property type="evidence" value="ECO:0007669"/>
    <property type="project" value="TreeGrafter"/>
</dbReference>
<dbReference type="SUPFAM" id="SSF46938">
    <property type="entry name" value="CRAL/TRIO N-terminal domain"/>
    <property type="match status" value="1"/>
</dbReference>
<dbReference type="InterPro" id="IPR036865">
    <property type="entry name" value="CRAL-TRIO_dom_sf"/>
</dbReference>
<dbReference type="PROSITE" id="PS50191">
    <property type="entry name" value="CRAL_TRIO"/>
    <property type="match status" value="1"/>
</dbReference>
<dbReference type="InterPro" id="IPR036273">
    <property type="entry name" value="CRAL/TRIO_N_dom_sf"/>
</dbReference>
<dbReference type="Gene3D" id="3.40.525.10">
    <property type="entry name" value="CRAL-TRIO lipid binding domain"/>
    <property type="match status" value="1"/>
</dbReference>
<dbReference type="SUPFAM" id="SSF52087">
    <property type="entry name" value="CRAL/TRIO domain"/>
    <property type="match status" value="1"/>
</dbReference>
<dbReference type="CDD" id="cd00170">
    <property type="entry name" value="SEC14"/>
    <property type="match status" value="1"/>
</dbReference>
<evidence type="ECO:0000313" key="2">
    <source>
        <dbReference type="EMBL" id="KJA28538.1"/>
    </source>
</evidence>
<proteinExistence type="predicted"/>
<dbReference type="PANTHER" id="PTHR45824">
    <property type="entry name" value="GH16843P"/>
    <property type="match status" value="1"/>
</dbReference>
<gene>
    <name evidence="2" type="ORF">HYPSUDRAFT_33966</name>
</gene>
<protein>
    <recommendedName>
        <fullName evidence="1">CRAL-TRIO domain-containing protein</fullName>
    </recommendedName>
</protein>
<keyword evidence="3" id="KW-1185">Reference proteome</keyword>
<dbReference type="Proteomes" id="UP000054270">
    <property type="component" value="Unassembled WGS sequence"/>
</dbReference>
<evidence type="ECO:0000313" key="3">
    <source>
        <dbReference type="Proteomes" id="UP000054270"/>
    </source>
</evidence>
<evidence type="ECO:0000259" key="1">
    <source>
        <dbReference type="PROSITE" id="PS50191"/>
    </source>
</evidence>
<dbReference type="AlphaFoldDB" id="A0A0D2MWY1"/>
<dbReference type="OrthoDB" id="75724at2759"/>
<dbReference type="InterPro" id="IPR052578">
    <property type="entry name" value="PI_Transfer_CRAL-TRIO"/>
</dbReference>
<dbReference type="OMA" id="WCLERAK"/>
<dbReference type="PANTHER" id="PTHR45824:SF29">
    <property type="entry name" value="GH16843P"/>
    <property type="match status" value="1"/>
</dbReference>
<dbReference type="InterPro" id="IPR001251">
    <property type="entry name" value="CRAL-TRIO_dom"/>
</dbReference>
<dbReference type="Pfam" id="PF00650">
    <property type="entry name" value="CRAL_TRIO"/>
    <property type="match status" value="1"/>
</dbReference>
<organism evidence="2 3">
    <name type="scientific">Hypholoma sublateritium (strain FD-334 SS-4)</name>
    <dbReference type="NCBI Taxonomy" id="945553"/>
    <lineage>
        <taxon>Eukaryota</taxon>
        <taxon>Fungi</taxon>
        <taxon>Dikarya</taxon>
        <taxon>Basidiomycota</taxon>
        <taxon>Agaricomycotina</taxon>
        <taxon>Agaricomycetes</taxon>
        <taxon>Agaricomycetidae</taxon>
        <taxon>Agaricales</taxon>
        <taxon>Agaricineae</taxon>
        <taxon>Strophariaceae</taxon>
        <taxon>Hypholoma</taxon>
    </lineage>
</organism>
<name>A0A0D2MWY1_HYPSF</name>
<feature type="domain" description="CRAL-TRIO" evidence="1">
    <location>
        <begin position="102"/>
        <end position="255"/>
    </location>
</feature>
<dbReference type="SMART" id="SM00516">
    <property type="entry name" value="SEC14"/>
    <property type="match status" value="1"/>
</dbReference>
<dbReference type="EMBL" id="KN817521">
    <property type="protein sequence ID" value="KJA28538.1"/>
    <property type="molecule type" value="Genomic_DNA"/>
</dbReference>
<dbReference type="STRING" id="945553.A0A0D2MWY1"/>
<reference evidence="3" key="1">
    <citation type="submission" date="2014-04" db="EMBL/GenBank/DDBJ databases">
        <title>Evolutionary Origins and Diversification of the Mycorrhizal Mutualists.</title>
        <authorList>
            <consortium name="DOE Joint Genome Institute"/>
            <consortium name="Mycorrhizal Genomics Consortium"/>
            <person name="Kohler A."/>
            <person name="Kuo A."/>
            <person name="Nagy L.G."/>
            <person name="Floudas D."/>
            <person name="Copeland A."/>
            <person name="Barry K.W."/>
            <person name="Cichocki N."/>
            <person name="Veneault-Fourrey C."/>
            <person name="LaButti K."/>
            <person name="Lindquist E.A."/>
            <person name="Lipzen A."/>
            <person name="Lundell T."/>
            <person name="Morin E."/>
            <person name="Murat C."/>
            <person name="Riley R."/>
            <person name="Ohm R."/>
            <person name="Sun H."/>
            <person name="Tunlid A."/>
            <person name="Henrissat B."/>
            <person name="Grigoriev I.V."/>
            <person name="Hibbett D.S."/>
            <person name="Martin F."/>
        </authorList>
    </citation>
    <scope>NUCLEOTIDE SEQUENCE [LARGE SCALE GENOMIC DNA]</scope>
    <source>
        <strain evidence="3">FD-334 SS-4</strain>
    </source>
</reference>